<dbReference type="GO" id="GO:0006883">
    <property type="term" value="P:intracellular sodium ion homeostasis"/>
    <property type="evidence" value="ECO:0007669"/>
    <property type="project" value="TreeGrafter"/>
</dbReference>
<dbReference type="GO" id="GO:1990573">
    <property type="term" value="P:potassium ion import across plasma membrane"/>
    <property type="evidence" value="ECO:0007669"/>
    <property type="project" value="TreeGrafter"/>
</dbReference>
<evidence type="ECO:0000256" key="3">
    <source>
        <dbReference type="ARBA" id="ARBA00022692"/>
    </source>
</evidence>
<dbReference type="Proteomes" id="UP001286313">
    <property type="component" value="Unassembled WGS sequence"/>
</dbReference>
<comment type="subcellular location">
    <subcellularLocation>
        <location evidence="1">Membrane</location>
        <topology evidence="1">Single-pass type II membrane protein</topology>
    </subcellularLocation>
</comment>
<proteinExistence type="inferred from homology"/>
<dbReference type="PANTHER" id="PTHR11523">
    <property type="entry name" value="SODIUM/POTASSIUM-DEPENDENT ATPASE BETA SUBUNIT"/>
    <property type="match status" value="1"/>
</dbReference>
<dbReference type="GO" id="GO:0036376">
    <property type="term" value="P:sodium ion export across plasma membrane"/>
    <property type="evidence" value="ECO:0007669"/>
    <property type="project" value="TreeGrafter"/>
</dbReference>
<keyword evidence="6 7" id="KW-0472">Membrane</keyword>
<protein>
    <recommendedName>
        <fullName evidence="10">Sodium/potassium-transporting ATPase subunit beta-2</fullName>
    </recommendedName>
</protein>
<sequence>MPSTNGNFRLEEGGGASRRRKTQRYIIAVVVVTVLLIVVISVALSVTPSSPQPGITIYPSDLIKYKEAGLGKDYTMQLDNFIVRYEGPRDVDGIFMNDCSWSSFPSDEEVCIFQDTLLGDQCNKAERWGYSRGRPCILLIPNKVVDWVPEVYEELNELPVAMPQDLKDIISNNAADNGGTIPKMVWVWCEPVGPVDREYMGPLQMSPWHGFPQYYFPYKDVPQYFRPIVALQFRKPQRNMVIALDCKMWAKNITPNETLGRVELFIE</sequence>
<dbReference type="InterPro" id="IPR000402">
    <property type="entry name" value="Na/K_ATPase_sub_beta"/>
</dbReference>
<evidence type="ECO:0000256" key="5">
    <source>
        <dbReference type="ARBA" id="ARBA00022989"/>
    </source>
</evidence>
<feature type="transmembrane region" description="Helical" evidence="7">
    <location>
        <begin position="25"/>
        <end position="46"/>
    </location>
</feature>
<dbReference type="GO" id="GO:0030007">
    <property type="term" value="P:intracellular potassium ion homeostasis"/>
    <property type="evidence" value="ECO:0007669"/>
    <property type="project" value="TreeGrafter"/>
</dbReference>
<comment type="caution">
    <text evidence="8">The sequence shown here is derived from an EMBL/GenBank/DDBJ whole genome shotgun (WGS) entry which is preliminary data.</text>
</comment>
<evidence type="ECO:0000256" key="6">
    <source>
        <dbReference type="ARBA" id="ARBA00023136"/>
    </source>
</evidence>
<name>A0AAE1G8T8_PETCI</name>
<dbReference type="GO" id="GO:0001671">
    <property type="term" value="F:ATPase activator activity"/>
    <property type="evidence" value="ECO:0007669"/>
    <property type="project" value="TreeGrafter"/>
</dbReference>
<dbReference type="InterPro" id="IPR038702">
    <property type="entry name" value="Na/K_ATPase_sub_beta_sf"/>
</dbReference>
<dbReference type="Gene3D" id="2.60.40.1660">
    <property type="entry name" value="Na, k-atpase alpha subunit"/>
    <property type="match status" value="1"/>
</dbReference>
<evidence type="ECO:0000256" key="1">
    <source>
        <dbReference type="ARBA" id="ARBA00004606"/>
    </source>
</evidence>
<dbReference type="PANTHER" id="PTHR11523:SF28">
    <property type="entry name" value="NA_K-ATPASE BETA SUBUNIT ISOFORM 4-RELATED"/>
    <property type="match status" value="1"/>
</dbReference>
<comment type="similarity">
    <text evidence="2">Belongs to the X(+)/potassium ATPases subunit beta family.</text>
</comment>
<dbReference type="GO" id="GO:0005890">
    <property type="term" value="C:sodium:potassium-exchanging ATPase complex"/>
    <property type="evidence" value="ECO:0007669"/>
    <property type="project" value="InterPro"/>
</dbReference>
<keyword evidence="9" id="KW-1185">Reference proteome</keyword>
<keyword evidence="3 7" id="KW-0812">Transmembrane</keyword>
<evidence type="ECO:0000313" key="9">
    <source>
        <dbReference type="Proteomes" id="UP001286313"/>
    </source>
</evidence>
<gene>
    <name evidence="8" type="ORF">Pcinc_008493</name>
</gene>
<dbReference type="EMBL" id="JAWQEG010000634">
    <property type="protein sequence ID" value="KAK3887375.1"/>
    <property type="molecule type" value="Genomic_DNA"/>
</dbReference>
<evidence type="ECO:0000256" key="2">
    <source>
        <dbReference type="ARBA" id="ARBA00005876"/>
    </source>
</evidence>
<keyword evidence="5 7" id="KW-1133">Transmembrane helix</keyword>
<dbReference type="Pfam" id="PF00287">
    <property type="entry name" value="Na_K-ATPase"/>
    <property type="match status" value="1"/>
</dbReference>
<organism evidence="8 9">
    <name type="scientific">Petrolisthes cinctipes</name>
    <name type="common">Flat porcelain crab</name>
    <dbReference type="NCBI Taxonomy" id="88211"/>
    <lineage>
        <taxon>Eukaryota</taxon>
        <taxon>Metazoa</taxon>
        <taxon>Ecdysozoa</taxon>
        <taxon>Arthropoda</taxon>
        <taxon>Crustacea</taxon>
        <taxon>Multicrustacea</taxon>
        <taxon>Malacostraca</taxon>
        <taxon>Eumalacostraca</taxon>
        <taxon>Eucarida</taxon>
        <taxon>Decapoda</taxon>
        <taxon>Pleocyemata</taxon>
        <taxon>Anomura</taxon>
        <taxon>Galatheoidea</taxon>
        <taxon>Porcellanidae</taxon>
        <taxon>Petrolisthes</taxon>
    </lineage>
</organism>
<evidence type="ECO:0000313" key="8">
    <source>
        <dbReference type="EMBL" id="KAK3887375.1"/>
    </source>
</evidence>
<evidence type="ECO:0000256" key="7">
    <source>
        <dbReference type="SAM" id="Phobius"/>
    </source>
</evidence>
<reference evidence="8" key="1">
    <citation type="submission" date="2023-10" db="EMBL/GenBank/DDBJ databases">
        <title>Genome assemblies of two species of porcelain crab, Petrolisthes cinctipes and Petrolisthes manimaculis (Anomura: Porcellanidae).</title>
        <authorList>
            <person name="Angst P."/>
        </authorList>
    </citation>
    <scope>NUCLEOTIDE SEQUENCE</scope>
    <source>
        <strain evidence="8">PB745_01</strain>
        <tissue evidence="8">Gill</tissue>
    </source>
</reference>
<evidence type="ECO:0008006" key="10">
    <source>
        <dbReference type="Google" id="ProtNLM"/>
    </source>
</evidence>
<dbReference type="AlphaFoldDB" id="A0AAE1G8T8"/>
<accession>A0AAE1G8T8</accession>
<keyword evidence="4" id="KW-0735">Signal-anchor</keyword>
<evidence type="ECO:0000256" key="4">
    <source>
        <dbReference type="ARBA" id="ARBA00022968"/>
    </source>
</evidence>